<sequence>MIRGKGYEMIIEKNRKYFVAKMICVKVALNVIACLQYDKGWKPIPRKVFEEVKTSGKVKVLEMASNVPICPFLPFLALSASEVVDKVKNA</sequence>
<proteinExistence type="predicted"/>
<evidence type="ECO:0000313" key="2">
    <source>
        <dbReference type="Proteomes" id="UP000501879"/>
    </source>
</evidence>
<dbReference type="Proteomes" id="UP000501879">
    <property type="component" value="Segment"/>
</dbReference>
<protein>
    <submittedName>
        <fullName evidence="1">Uncharacterized protein</fullName>
    </submittedName>
</protein>
<keyword evidence="2" id="KW-1185">Reference proteome</keyword>
<gene>
    <name evidence="1" type="ORF">PSV2_gp13</name>
</gene>
<organism evidence="1 2">
    <name type="scientific">Pyrobaculum spherical virus 2</name>
    <dbReference type="NCBI Taxonomy" id="2730632"/>
    <lineage>
        <taxon>Viruses</taxon>
        <taxon>Viruses incertae sedis</taxon>
        <taxon>Globuloviridae</taxon>
        <taxon>Alphaglobulovirus</taxon>
        <taxon>Alphaglobulovirus pozzuoliense</taxon>
    </lineage>
</organism>
<reference evidence="1 2" key="1">
    <citation type="journal article" date="2020" name="ISME J.">
        <title>New virus isolates from Italian hydrothermal environments underscore the biogeographic pattern in archaeal virus communities.</title>
        <authorList>
            <person name="Baquero D.P."/>
            <person name="Contursi P."/>
            <person name="Piochi M."/>
            <person name="Bartolucci S."/>
            <person name="Liu Y."/>
            <person name="Cvirkaite-Krupovic V."/>
            <person name="Prangishvili D."/>
            <person name="Krupovic M."/>
        </authorList>
    </citation>
    <scope>NUCLEOTIDE SEQUENCE [LARGE SCALE GENOMIC DNA]</scope>
    <source>
        <strain evidence="1">10</strain>
    </source>
</reference>
<accession>A0A6M3VZC8</accession>
<name>A0A6M3VZC8_9VIRU</name>
<evidence type="ECO:0000313" key="1">
    <source>
        <dbReference type="EMBL" id="QJF12425.1"/>
    </source>
</evidence>
<dbReference type="EMBL" id="MN876845">
    <property type="protein sequence ID" value="QJF12425.1"/>
    <property type="molecule type" value="Genomic_DNA"/>
</dbReference>